<gene>
    <name evidence="1" type="ORF">CAFE_18900</name>
</gene>
<dbReference type="AlphaFoldDB" id="A0A6N8HZI4"/>
<name>A0A6N8HZI4_9FIRM</name>
<reference evidence="1 2" key="1">
    <citation type="submission" date="2019-09" db="EMBL/GenBank/DDBJ databases">
        <title>Genome sequence of Clostridium sp. EA1.</title>
        <authorList>
            <person name="Poehlein A."/>
            <person name="Bengelsdorf F.R."/>
            <person name="Daniel R."/>
        </authorList>
    </citation>
    <scope>NUCLEOTIDE SEQUENCE [LARGE SCALE GENOMIC DNA]</scope>
    <source>
        <strain evidence="1 2">EA1</strain>
    </source>
</reference>
<sequence>MVIIGLYRKLAENYFWNPKDLDEANLETLFDFIGWEDPNVRIIHGKTYRRAQGVPKWL</sequence>
<evidence type="ECO:0000313" key="2">
    <source>
        <dbReference type="Proteomes" id="UP000469440"/>
    </source>
</evidence>
<dbReference type="OrthoDB" id="2087894at2"/>
<protein>
    <submittedName>
        <fullName evidence="1">Uncharacterized protein</fullName>
    </submittedName>
</protein>
<dbReference type="EMBL" id="VWXL01000052">
    <property type="protein sequence ID" value="MVB11182.1"/>
    <property type="molecule type" value="Genomic_DNA"/>
</dbReference>
<comment type="caution">
    <text evidence="1">The sequence shown here is derived from an EMBL/GenBank/DDBJ whole genome shotgun (WGS) entry which is preliminary data.</text>
</comment>
<accession>A0A6N8HZI4</accession>
<proteinExistence type="predicted"/>
<keyword evidence="2" id="KW-1185">Reference proteome</keyword>
<dbReference type="RefSeq" id="WP_156990505.1">
    <property type="nucleotide sequence ID" value="NZ_VWXL01000052.1"/>
</dbReference>
<evidence type="ECO:0000313" key="1">
    <source>
        <dbReference type="EMBL" id="MVB11182.1"/>
    </source>
</evidence>
<organism evidence="1 2">
    <name type="scientific">Caproicibacter fermentans</name>
    <dbReference type="NCBI Taxonomy" id="2576756"/>
    <lineage>
        <taxon>Bacteria</taxon>
        <taxon>Bacillati</taxon>
        <taxon>Bacillota</taxon>
        <taxon>Clostridia</taxon>
        <taxon>Eubacteriales</taxon>
        <taxon>Acutalibacteraceae</taxon>
        <taxon>Caproicibacter</taxon>
    </lineage>
</organism>
<dbReference type="Proteomes" id="UP000469440">
    <property type="component" value="Unassembled WGS sequence"/>
</dbReference>